<gene>
    <name evidence="1" type="ORF">KUCAC02_021816</name>
</gene>
<evidence type="ECO:0000313" key="1">
    <source>
        <dbReference type="EMBL" id="KAI4826175.1"/>
    </source>
</evidence>
<organism evidence="1 2">
    <name type="scientific">Chaenocephalus aceratus</name>
    <name type="common">Blackfin icefish</name>
    <name type="synonym">Chaenichthys aceratus</name>
    <dbReference type="NCBI Taxonomy" id="36190"/>
    <lineage>
        <taxon>Eukaryota</taxon>
        <taxon>Metazoa</taxon>
        <taxon>Chordata</taxon>
        <taxon>Craniata</taxon>
        <taxon>Vertebrata</taxon>
        <taxon>Euteleostomi</taxon>
        <taxon>Actinopterygii</taxon>
        <taxon>Neopterygii</taxon>
        <taxon>Teleostei</taxon>
        <taxon>Neoteleostei</taxon>
        <taxon>Acanthomorphata</taxon>
        <taxon>Eupercaria</taxon>
        <taxon>Perciformes</taxon>
        <taxon>Notothenioidei</taxon>
        <taxon>Channichthyidae</taxon>
        <taxon>Chaenocephalus</taxon>
    </lineage>
</organism>
<sequence>MGQAISKPTNPQNSNLSLKRSSPSSSEQNIAPRPSIFSTLRRPSAPKPMISYRYSMIASLPLHPEHENTSFSKTQRTSSKQALRCSPRSS</sequence>
<reference evidence="1" key="1">
    <citation type="submission" date="2022-05" db="EMBL/GenBank/DDBJ databases">
        <title>Chromosome-level genome of Chaenocephalus aceratus.</title>
        <authorList>
            <person name="Park H."/>
        </authorList>
    </citation>
    <scope>NUCLEOTIDE SEQUENCE</scope>
    <source>
        <strain evidence="1">KU_202001</strain>
    </source>
</reference>
<dbReference type="Proteomes" id="UP001057452">
    <property type="component" value="Chromosome 6"/>
</dbReference>
<protein>
    <submittedName>
        <fullName evidence="1">Uncharacterized protein</fullName>
    </submittedName>
</protein>
<proteinExistence type="predicted"/>
<dbReference type="EMBL" id="CM043790">
    <property type="protein sequence ID" value="KAI4826175.1"/>
    <property type="molecule type" value="Genomic_DNA"/>
</dbReference>
<keyword evidence="2" id="KW-1185">Reference proteome</keyword>
<accession>A0ACB9XIC0</accession>
<comment type="caution">
    <text evidence="1">The sequence shown here is derived from an EMBL/GenBank/DDBJ whole genome shotgun (WGS) entry which is preliminary data.</text>
</comment>
<name>A0ACB9XIC0_CHAAC</name>
<evidence type="ECO:0000313" key="2">
    <source>
        <dbReference type="Proteomes" id="UP001057452"/>
    </source>
</evidence>